<evidence type="ECO:0000256" key="1">
    <source>
        <dbReference type="SAM" id="MobiDB-lite"/>
    </source>
</evidence>
<protein>
    <submittedName>
        <fullName evidence="2">Uncharacterized protein</fullName>
    </submittedName>
</protein>
<organism evidence="2 3">
    <name type="scientific">Trifolium medium</name>
    <dbReference type="NCBI Taxonomy" id="97028"/>
    <lineage>
        <taxon>Eukaryota</taxon>
        <taxon>Viridiplantae</taxon>
        <taxon>Streptophyta</taxon>
        <taxon>Embryophyta</taxon>
        <taxon>Tracheophyta</taxon>
        <taxon>Spermatophyta</taxon>
        <taxon>Magnoliopsida</taxon>
        <taxon>eudicotyledons</taxon>
        <taxon>Gunneridae</taxon>
        <taxon>Pentapetalae</taxon>
        <taxon>rosids</taxon>
        <taxon>fabids</taxon>
        <taxon>Fabales</taxon>
        <taxon>Fabaceae</taxon>
        <taxon>Papilionoideae</taxon>
        <taxon>50 kb inversion clade</taxon>
        <taxon>NPAAA clade</taxon>
        <taxon>Hologalegina</taxon>
        <taxon>IRL clade</taxon>
        <taxon>Trifolieae</taxon>
        <taxon>Trifolium</taxon>
    </lineage>
</organism>
<sequence length="29" mass="3074">MTTSVPHQQSGILGLKPQQAHMASAPDDQ</sequence>
<feature type="non-terminal residue" evidence="2">
    <location>
        <position position="29"/>
    </location>
</feature>
<evidence type="ECO:0000313" key="3">
    <source>
        <dbReference type="Proteomes" id="UP000265520"/>
    </source>
</evidence>
<accession>A0A392U4I5</accession>
<reference evidence="2 3" key="1">
    <citation type="journal article" date="2018" name="Front. Plant Sci.">
        <title>Red Clover (Trifolium pratense) and Zigzag Clover (T. medium) - A Picture of Genomic Similarities and Differences.</title>
        <authorList>
            <person name="Dluhosova J."/>
            <person name="Istvanek J."/>
            <person name="Nedelnik J."/>
            <person name="Repkova J."/>
        </authorList>
    </citation>
    <scope>NUCLEOTIDE SEQUENCE [LARGE SCALE GENOMIC DNA]</scope>
    <source>
        <strain evidence="3">cv. 10/8</strain>
        <tissue evidence="2">Leaf</tissue>
    </source>
</reference>
<feature type="region of interest" description="Disordered" evidence="1">
    <location>
        <begin position="1"/>
        <end position="29"/>
    </location>
</feature>
<comment type="caution">
    <text evidence="2">The sequence shown here is derived from an EMBL/GenBank/DDBJ whole genome shotgun (WGS) entry which is preliminary data.</text>
</comment>
<dbReference type="EMBL" id="LXQA010728440">
    <property type="protein sequence ID" value="MCI67998.1"/>
    <property type="molecule type" value="Genomic_DNA"/>
</dbReference>
<feature type="compositionally biased region" description="Polar residues" evidence="1">
    <location>
        <begin position="1"/>
        <end position="11"/>
    </location>
</feature>
<dbReference type="Proteomes" id="UP000265520">
    <property type="component" value="Unassembled WGS sequence"/>
</dbReference>
<keyword evidence="3" id="KW-1185">Reference proteome</keyword>
<proteinExistence type="predicted"/>
<dbReference type="AlphaFoldDB" id="A0A392U4I5"/>
<evidence type="ECO:0000313" key="2">
    <source>
        <dbReference type="EMBL" id="MCI67998.1"/>
    </source>
</evidence>
<name>A0A392U4I5_9FABA</name>